<dbReference type="PRINTS" id="PR00625">
    <property type="entry name" value="JDOMAIN"/>
</dbReference>
<feature type="domain" description="J" evidence="2">
    <location>
        <begin position="28"/>
        <end position="96"/>
    </location>
</feature>
<sequence length="166" mass="19537">MTPSGSWRKVVSHGWQNCRRSYSKKVEDLYRELHLSNDASLTDVKQAYRRRALECHPDLHHNDGTEFRHLKELYEHFIRNGGPRNVHTRTNYSETSIFMTPKALIWAGVLLTMVLVWYPTQLYIANQKRPPSQEPSRYIEPSQDAAKRERIAAIVFQKEKKSKDQK</sequence>
<keyword evidence="1" id="KW-0812">Transmembrane</keyword>
<dbReference type="SUPFAM" id="SSF46565">
    <property type="entry name" value="Chaperone J-domain"/>
    <property type="match status" value="1"/>
</dbReference>
<dbReference type="Gene3D" id="1.10.287.110">
    <property type="entry name" value="DnaJ domain"/>
    <property type="match status" value="1"/>
</dbReference>
<name>A0A8T2TZP2_CERRI</name>
<dbReference type="Pfam" id="PF00226">
    <property type="entry name" value="DnaJ"/>
    <property type="match status" value="1"/>
</dbReference>
<dbReference type="SMART" id="SM00271">
    <property type="entry name" value="DnaJ"/>
    <property type="match status" value="1"/>
</dbReference>
<dbReference type="EMBL" id="CM035414">
    <property type="protein sequence ID" value="KAH7429281.1"/>
    <property type="molecule type" value="Genomic_DNA"/>
</dbReference>
<proteinExistence type="predicted"/>
<accession>A0A8T2TZP2</accession>
<dbReference type="Proteomes" id="UP000825935">
    <property type="component" value="Chromosome 9"/>
</dbReference>
<keyword evidence="1" id="KW-1133">Transmembrane helix</keyword>
<dbReference type="PROSITE" id="PS50076">
    <property type="entry name" value="DNAJ_2"/>
    <property type="match status" value="1"/>
</dbReference>
<feature type="transmembrane region" description="Helical" evidence="1">
    <location>
        <begin position="103"/>
        <end position="124"/>
    </location>
</feature>
<dbReference type="OMA" id="MSLESAY"/>
<evidence type="ECO:0000313" key="3">
    <source>
        <dbReference type="EMBL" id="KAH7429281.1"/>
    </source>
</evidence>
<keyword evidence="4" id="KW-1185">Reference proteome</keyword>
<protein>
    <recommendedName>
        <fullName evidence="2">J domain-containing protein</fullName>
    </recommendedName>
</protein>
<gene>
    <name evidence="3" type="ORF">KP509_09G039800</name>
</gene>
<dbReference type="InterPro" id="IPR001623">
    <property type="entry name" value="DnaJ_domain"/>
</dbReference>
<keyword evidence="1" id="KW-0472">Membrane</keyword>
<comment type="caution">
    <text evidence="3">The sequence shown here is derived from an EMBL/GenBank/DDBJ whole genome shotgun (WGS) entry which is preliminary data.</text>
</comment>
<dbReference type="InterPro" id="IPR036869">
    <property type="entry name" value="J_dom_sf"/>
</dbReference>
<evidence type="ECO:0000313" key="4">
    <source>
        <dbReference type="Proteomes" id="UP000825935"/>
    </source>
</evidence>
<dbReference type="AlphaFoldDB" id="A0A8T2TZP2"/>
<evidence type="ECO:0000256" key="1">
    <source>
        <dbReference type="SAM" id="Phobius"/>
    </source>
</evidence>
<reference evidence="3" key="1">
    <citation type="submission" date="2021-08" db="EMBL/GenBank/DDBJ databases">
        <title>WGS assembly of Ceratopteris richardii.</title>
        <authorList>
            <person name="Marchant D.B."/>
            <person name="Chen G."/>
            <person name="Jenkins J."/>
            <person name="Shu S."/>
            <person name="Leebens-Mack J."/>
            <person name="Grimwood J."/>
            <person name="Schmutz J."/>
            <person name="Soltis P."/>
            <person name="Soltis D."/>
            <person name="Chen Z.-H."/>
        </authorList>
    </citation>
    <scope>NUCLEOTIDE SEQUENCE</scope>
    <source>
        <strain evidence="3">Whitten #5841</strain>
        <tissue evidence="3">Leaf</tissue>
    </source>
</reference>
<evidence type="ECO:0000259" key="2">
    <source>
        <dbReference type="PROSITE" id="PS50076"/>
    </source>
</evidence>
<organism evidence="3 4">
    <name type="scientific">Ceratopteris richardii</name>
    <name type="common">Triangle waterfern</name>
    <dbReference type="NCBI Taxonomy" id="49495"/>
    <lineage>
        <taxon>Eukaryota</taxon>
        <taxon>Viridiplantae</taxon>
        <taxon>Streptophyta</taxon>
        <taxon>Embryophyta</taxon>
        <taxon>Tracheophyta</taxon>
        <taxon>Polypodiopsida</taxon>
        <taxon>Polypodiidae</taxon>
        <taxon>Polypodiales</taxon>
        <taxon>Pteridineae</taxon>
        <taxon>Pteridaceae</taxon>
        <taxon>Parkerioideae</taxon>
        <taxon>Ceratopteris</taxon>
    </lineage>
</organism>
<dbReference type="CDD" id="cd06257">
    <property type="entry name" value="DnaJ"/>
    <property type="match status" value="1"/>
</dbReference>
<dbReference type="OrthoDB" id="445556at2759"/>